<proteinExistence type="inferred from homology"/>
<evidence type="ECO:0000256" key="2">
    <source>
        <dbReference type="ARBA" id="ARBA00012247"/>
    </source>
</evidence>
<dbReference type="InterPro" id="IPR017946">
    <property type="entry name" value="PLC-like_Pdiesterase_TIM-brl"/>
</dbReference>
<organism evidence="8 9">
    <name type="scientific">Massilia haematophila</name>
    <dbReference type="NCBI Taxonomy" id="457923"/>
    <lineage>
        <taxon>Bacteria</taxon>
        <taxon>Pseudomonadati</taxon>
        <taxon>Pseudomonadota</taxon>
        <taxon>Betaproteobacteria</taxon>
        <taxon>Burkholderiales</taxon>
        <taxon>Oxalobacteraceae</taxon>
        <taxon>Telluria group</taxon>
        <taxon>Massilia</taxon>
    </lineage>
</organism>
<comment type="caution">
    <text evidence="8">The sequence shown here is derived from an EMBL/GenBank/DDBJ whole genome shotgun (WGS) entry which is preliminary data.</text>
</comment>
<gene>
    <name evidence="8" type="ORF">ACFOPH_25015</name>
</gene>
<reference evidence="9" key="1">
    <citation type="journal article" date="2019" name="Int. J. Syst. Evol. Microbiol.">
        <title>The Global Catalogue of Microorganisms (GCM) 10K type strain sequencing project: providing services to taxonomists for standard genome sequencing and annotation.</title>
        <authorList>
            <consortium name="The Broad Institute Genomics Platform"/>
            <consortium name="The Broad Institute Genome Sequencing Center for Infectious Disease"/>
            <person name="Wu L."/>
            <person name="Ma J."/>
        </authorList>
    </citation>
    <scope>NUCLEOTIDE SEQUENCE [LARGE SCALE GENOMIC DNA]</scope>
    <source>
        <strain evidence="9">CCM 7480</strain>
    </source>
</reference>
<feature type="domain" description="GP-PDE" evidence="7">
    <location>
        <begin position="52"/>
        <end position="385"/>
    </location>
</feature>
<keyword evidence="5" id="KW-0378">Hydrolase</keyword>
<evidence type="ECO:0000256" key="1">
    <source>
        <dbReference type="ARBA" id="ARBA00007277"/>
    </source>
</evidence>
<dbReference type="Gene3D" id="3.20.20.190">
    <property type="entry name" value="Phosphatidylinositol (PI) phosphodiesterase"/>
    <property type="match status" value="1"/>
</dbReference>
<keyword evidence="3" id="KW-0732">Signal</keyword>
<comment type="similarity">
    <text evidence="1">Belongs to the glycerophosphoryl diester phosphodiesterase family.</text>
</comment>
<dbReference type="InterPro" id="IPR030395">
    <property type="entry name" value="GP_PDE_dom"/>
</dbReference>
<dbReference type="PANTHER" id="PTHR43620:SF7">
    <property type="entry name" value="GLYCEROPHOSPHODIESTER PHOSPHODIESTERASE GDPD5-RELATED"/>
    <property type="match status" value="1"/>
</dbReference>
<name>A0ABV7PS23_9BURK</name>
<dbReference type="SUPFAM" id="SSF51695">
    <property type="entry name" value="PLC-like phosphodiesterases"/>
    <property type="match status" value="1"/>
</dbReference>
<keyword evidence="9" id="KW-1185">Reference proteome</keyword>
<dbReference type="PANTHER" id="PTHR43620">
    <property type="entry name" value="GLYCEROPHOSPHORYL DIESTER PHOSPHODIESTERASE"/>
    <property type="match status" value="1"/>
</dbReference>
<dbReference type="PROSITE" id="PS51318">
    <property type="entry name" value="TAT"/>
    <property type="match status" value="1"/>
</dbReference>
<keyword evidence="4" id="KW-0319">Glycerol metabolism</keyword>
<protein>
    <recommendedName>
        <fullName evidence="2">glycerophosphodiester phosphodiesterase</fullName>
        <ecNumber evidence="2">3.1.4.46</ecNumber>
    </recommendedName>
</protein>
<dbReference type="EMBL" id="JBHRVV010000002">
    <property type="protein sequence ID" value="MFC3461475.1"/>
    <property type="molecule type" value="Genomic_DNA"/>
</dbReference>
<sequence>MPLILPANPARLRRGLLQGLGGAMALAAFPGLARAQSGAARLAPTAAPTAAPTLYAHRGASALFPEHTLAAYARAIMDGADYVEPDLVCTKDGVLVARHENAITDTTDIATRAEFARRKTRKVIDGAAHEGWFISDFTLAELKTLRAVERLPKMRGTRHDGQFQIVSLEEIIDFVAAEAAVHGRTIGLIPELKHSTWFTGAGLALEERLVATLNAHAYTRRAPVTVQSFETANLKALRKTLGRSTQVRLAQLVVAGGRNDALRPADVALSGGSLTYGEMVTPRGLGQLAAYADVVAPVTRAIIPLGIDARLARPTTLVTDAHRAGLQVVAWTFRPENAFLAADFRNGDGLDARNDAGSIAEMRRYLETGIDGLFSDDTALARRAIGG</sequence>
<comment type="catalytic activity">
    <reaction evidence="6">
        <text>a sn-glycero-3-phosphodiester + H2O = an alcohol + sn-glycerol 3-phosphate + H(+)</text>
        <dbReference type="Rhea" id="RHEA:12969"/>
        <dbReference type="ChEBI" id="CHEBI:15377"/>
        <dbReference type="ChEBI" id="CHEBI:15378"/>
        <dbReference type="ChEBI" id="CHEBI:30879"/>
        <dbReference type="ChEBI" id="CHEBI:57597"/>
        <dbReference type="ChEBI" id="CHEBI:83408"/>
        <dbReference type="EC" id="3.1.4.46"/>
    </reaction>
</comment>
<evidence type="ECO:0000313" key="9">
    <source>
        <dbReference type="Proteomes" id="UP001595665"/>
    </source>
</evidence>
<dbReference type="RefSeq" id="WP_379738087.1">
    <property type="nucleotide sequence ID" value="NZ_JBHRVV010000002.1"/>
</dbReference>
<dbReference type="Pfam" id="PF03009">
    <property type="entry name" value="GDPD"/>
    <property type="match status" value="1"/>
</dbReference>
<dbReference type="PROSITE" id="PS51704">
    <property type="entry name" value="GP_PDE"/>
    <property type="match status" value="1"/>
</dbReference>
<accession>A0ABV7PS23</accession>
<evidence type="ECO:0000313" key="8">
    <source>
        <dbReference type="EMBL" id="MFC3461475.1"/>
    </source>
</evidence>
<dbReference type="EC" id="3.1.4.46" evidence="2"/>
<evidence type="ECO:0000256" key="4">
    <source>
        <dbReference type="ARBA" id="ARBA00022798"/>
    </source>
</evidence>
<evidence type="ECO:0000256" key="6">
    <source>
        <dbReference type="ARBA" id="ARBA00047512"/>
    </source>
</evidence>
<evidence type="ECO:0000256" key="5">
    <source>
        <dbReference type="ARBA" id="ARBA00022801"/>
    </source>
</evidence>
<evidence type="ECO:0000259" key="7">
    <source>
        <dbReference type="PROSITE" id="PS51704"/>
    </source>
</evidence>
<evidence type="ECO:0000256" key="3">
    <source>
        <dbReference type="ARBA" id="ARBA00022729"/>
    </source>
</evidence>
<dbReference type="InterPro" id="IPR006311">
    <property type="entry name" value="TAT_signal"/>
</dbReference>
<dbReference type="Proteomes" id="UP001595665">
    <property type="component" value="Unassembled WGS sequence"/>
</dbReference>